<feature type="transmembrane region" description="Helical" evidence="7">
    <location>
        <begin position="186"/>
        <end position="207"/>
    </location>
</feature>
<evidence type="ECO:0000256" key="2">
    <source>
        <dbReference type="ARBA" id="ARBA00022448"/>
    </source>
</evidence>
<dbReference type="PANTHER" id="PTHR30151">
    <property type="entry name" value="ALKANE SULFONATE ABC TRANSPORTER-RELATED, MEMBRANE SUBUNIT"/>
    <property type="match status" value="1"/>
</dbReference>
<dbReference type="Pfam" id="PF00528">
    <property type="entry name" value="BPD_transp_1"/>
    <property type="match status" value="1"/>
</dbReference>
<comment type="subcellular location">
    <subcellularLocation>
        <location evidence="1 7">Cell membrane</location>
        <topology evidence="1 7">Multi-pass membrane protein</topology>
    </subcellularLocation>
</comment>
<evidence type="ECO:0000256" key="1">
    <source>
        <dbReference type="ARBA" id="ARBA00004651"/>
    </source>
</evidence>
<reference evidence="9 10" key="1">
    <citation type="submission" date="2019-08" db="EMBL/GenBank/DDBJ databases">
        <authorList>
            <person name="Peeters C."/>
        </authorList>
    </citation>
    <scope>NUCLEOTIDE SEQUENCE [LARGE SCALE GENOMIC DNA]</scope>
    <source>
        <strain evidence="9 10">LMG 31108</strain>
    </source>
</reference>
<dbReference type="PANTHER" id="PTHR30151:SF0">
    <property type="entry name" value="ABC TRANSPORTER PERMEASE PROTEIN MJ0413-RELATED"/>
    <property type="match status" value="1"/>
</dbReference>
<feature type="transmembrane region" description="Helical" evidence="7">
    <location>
        <begin position="160"/>
        <end position="180"/>
    </location>
</feature>
<dbReference type="AlphaFoldDB" id="A0A5E4YR59"/>
<dbReference type="PROSITE" id="PS50928">
    <property type="entry name" value="ABC_TM1"/>
    <property type="match status" value="1"/>
</dbReference>
<feature type="domain" description="ABC transmembrane type-1" evidence="8">
    <location>
        <begin position="118"/>
        <end position="302"/>
    </location>
</feature>
<gene>
    <name evidence="9" type="ORF">PAN31108_04715</name>
</gene>
<evidence type="ECO:0000313" key="9">
    <source>
        <dbReference type="EMBL" id="VVE51276.1"/>
    </source>
</evidence>
<keyword evidence="5 7" id="KW-1133">Transmembrane helix</keyword>
<comment type="similarity">
    <text evidence="7">Belongs to the binding-protein-dependent transport system permease family.</text>
</comment>
<keyword evidence="4 7" id="KW-0812">Transmembrane</keyword>
<feature type="transmembrane region" description="Helical" evidence="7">
    <location>
        <begin position="61"/>
        <end position="87"/>
    </location>
</feature>
<dbReference type="Gene3D" id="1.10.3720.10">
    <property type="entry name" value="MetI-like"/>
    <property type="match status" value="1"/>
</dbReference>
<sequence length="316" mass="33902">MNSVHAIDAAKTPSIEDTRNASLAEPSHALPAQSDELPGIRVPGASEKTVKRKQGLSKDALCNLGWFVLAWLIIVALWEICAATGLLNPHILPPPSETLPYLFSGSASVGFGVQKSSLFESSLITMARIFGGLLLGILLAMVVSILVIEVRVVRRLVMPIVQTLAPVAPVAWIPFAIAIVGVGVPAAIFVVVMAIFSSVTISAVAAFDGVPQEYIKVAQTLGTSRQRLWRHVLLPAAAPSILTMLRMSLFGAWMAVLAGEMAGINSGLGYLVITGQQMFNMKLVMVGVLTIGLLGFAMDRLMLWMQGHIIWWQRNG</sequence>
<evidence type="ECO:0000256" key="7">
    <source>
        <dbReference type="RuleBase" id="RU363032"/>
    </source>
</evidence>
<dbReference type="GO" id="GO:0055085">
    <property type="term" value="P:transmembrane transport"/>
    <property type="evidence" value="ECO:0007669"/>
    <property type="project" value="InterPro"/>
</dbReference>
<evidence type="ECO:0000256" key="6">
    <source>
        <dbReference type="ARBA" id="ARBA00023136"/>
    </source>
</evidence>
<name>A0A5E4YR59_9BURK</name>
<organism evidence="9 10">
    <name type="scientific">Pandoraea anhela</name>
    <dbReference type="NCBI Taxonomy" id="2508295"/>
    <lineage>
        <taxon>Bacteria</taxon>
        <taxon>Pseudomonadati</taxon>
        <taxon>Pseudomonadota</taxon>
        <taxon>Betaproteobacteria</taxon>
        <taxon>Burkholderiales</taxon>
        <taxon>Burkholderiaceae</taxon>
        <taxon>Pandoraea</taxon>
    </lineage>
</organism>
<keyword evidence="2 7" id="KW-0813">Transport</keyword>
<protein>
    <submittedName>
        <fullName evidence="9">ABC transporter permease</fullName>
    </submittedName>
</protein>
<dbReference type="Proteomes" id="UP000406256">
    <property type="component" value="Unassembled WGS sequence"/>
</dbReference>
<dbReference type="InterPro" id="IPR035906">
    <property type="entry name" value="MetI-like_sf"/>
</dbReference>
<dbReference type="SUPFAM" id="SSF161098">
    <property type="entry name" value="MetI-like"/>
    <property type="match status" value="1"/>
</dbReference>
<feature type="transmembrane region" description="Helical" evidence="7">
    <location>
        <begin position="126"/>
        <end position="148"/>
    </location>
</feature>
<feature type="transmembrane region" description="Helical" evidence="7">
    <location>
        <begin position="251"/>
        <end position="272"/>
    </location>
</feature>
<dbReference type="InterPro" id="IPR000515">
    <property type="entry name" value="MetI-like"/>
</dbReference>
<dbReference type="GO" id="GO:0005886">
    <property type="term" value="C:plasma membrane"/>
    <property type="evidence" value="ECO:0007669"/>
    <property type="project" value="UniProtKB-SubCell"/>
</dbReference>
<keyword evidence="10" id="KW-1185">Reference proteome</keyword>
<evidence type="ECO:0000256" key="4">
    <source>
        <dbReference type="ARBA" id="ARBA00022692"/>
    </source>
</evidence>
<dbReference type="OrthoDB" id="8859188at2"/>
<evidence type="ECO:0000313" key="10">
    <source>
        <dbReference type="Proteomes" id="UP000406256"/>
    </source>
</evidence>
<dbReference type="CDD" id="cd06261">
    <property type="entry name" value="TM_PBP2"/>
    <property type="match status" value="1"/>
</dbReference>
<feature type="transmembrane region" description="Helical" evidence="7">
    <location>
        <begin position="228"/>
        <end position="245"/>
    </location>
</feature>
<evidence type="ECO:0000256" key="5">
    <source>
        <dbReference type="ARBA" id="ARBA00022989"/>
    </source>
</evidence>
<evidence type="ECO:0000259" key="8">
    <source>
        <dbReference type="PROSITE" id="PS50928"/>
    </source>
</evidence>
<keyword evidence="3" id="KW-1003">Cell membrane</keyword>
<keyword evidence="6 7" id="KW-0472">Membrane</keyword>
<feature type="transmembrane region" description="Helical" evidence="7">
    <location>
        <begin position="279"/>
        <end position="298"/>
    </location>
</feature>
<dbReference type="RefSeq" id="WP_150671180.1">
    <property type="nucleotide sequence ID" value="NZ_CABPSB010000025.1"/>
</dbReference>
<accession>A0A5E4YR59</accession>
<proteinExistence type="inferred from homology"/>
<dbReference type="EMBL" id="CABPSB010000025">
    <property type="protein sequence ID" value="VVE51276.1"/>
    <property type="molecule type" value="Genomic_DNA"/>
</dbReference>
<evidence type="ECO:0000256" key="3">
    <source>
        <dbReference type="ARBA" id="ARBA00022475"/>
    </source>
</evidence>